<evidence type="ECO:0000256" key="1">
    <source>
        <dbReference type="SAM" id="MobiDB-lite"/>
    </source>
</evidence>
<dbReference type="EMBL" id="JABSTR010000005">
    <property type="protein sequence ID" value="KAH9370347.1"/>
    <property type="molecule type" value="Genomic_DNA"/>
</dbReference>
<accession>A0A9J6G5I7</accession>
<evidence type="ECO:0000313" key="2">
    <source>
        <dbReference type="EMBL" id="KAH9370347.1"/>
    </source>
</evidence>
<dbReference type="OMA" id="FRTIVWA"/>
<organism evidence="2 3">
    <name type="scientific">Haemaphysalis longicornis</name>
    <name type="common">Bush tick</name>
    <dbReference type="NCBI Taxonomy" id="44386"/>
    <lineage>
        <taxon>Eukaryota</taxon>
        <taxon>Metazoa</taxon>
        <taxon>Ecdysozoa</taxon>
        <taxon>Arthropoda</taxon>
        <taxon>Chelicerata</taxon>
        <taxon>Arachnida</taxon>
        <taxon>Acari</taxon>
        <taxon>Parasitiformes</taxon>
        <taxon>Ixodida</taxon>
        <taxon>Ixodoidea</taxon>
        <taxon>Ixodidae</taxon>
        <taxon>Haemaphysalinae</taxon>
        <taxon>Haemaphysalis</taxon>
    </lineage>
</organism>
<keyword evidence="3" id="KW-1185">Reference proteome</keyword>
<evidence type="ECO:0000313" key="3">
    <source>
        <dbReference type="Proteomes" id="UP000821853"/>
    </source>
</evidence>
<gene>
    <name evidence="2" type="ORF">HPB48_006735</name>
</gene>
<reference evidence="2 3" key="1">
    <citation type="journal article" date="2020" name="Cell">
        <title>Large-Scale Comparative Analyses of Tick Genomes Elucidate Their Genetic Diversity and Vector Capacities.</title>
        <authorList>
            <consortium name="Tick Genome and Microbiome Consortium (TIGMIC)"/>
            <person name="Jia N."/>
            <person name="Wang J."/>
            <person name="Shi W."/>
            <person name="Du L."/>
            <person name="Sun Y."/>
            <person name="Zhan W."/>
            <person name="Jiang J.F."/>
            <person name="Wang Q."/>
            <person name="Zhang B."/>
            <person name="Ji P."/>
            <person name="Bell-Sakyi L."/>
            <person name="Cui X.M."/>
            <person name="Yuan T.T."/>
            <person name="Jiang B.G."/>
            <person name="Yang W.F."/>
            <person name="Lam T.T."/>
            <person name="Chang Q.C."/>
            <person name="Ding S.J."/>
            <person name="Wang X.J."/>
            <person name="Zhu J.G."/>
            <person name="Ruan X.D."/>
            <person name="Zhao L."/>
            <person name="Wei J.T."/>
            <person name="Ye R.Z."/>
            <person name="Que T.C."/>
            <person name="Du C.H."/>
            <person name="Zhou Y.H."/>
            <person name="Cheng J.X."/>
            <person name="Dai P.F."/>
            <person name="Guo W.B."/>
            <person name="Han X.H."/>
            <person name="Huang E.J."/>
            <person name="Li L.F."/>
            <person name="Wei W."/>
            <person name="Gao Y.C."/>
            <person name="Liu J.Z."/>
            <person name="Shao H.Z."/>
            <person name="Wang X."/>
            <person name="Wang C.C."/>
            <person name="Yang T.C."/>
            <person name="Huo Q.B."/>
            <person name="Li W."/>
            <person name="Chen H.Y."/>
            <person name="Chen S.E."/>
            <person name="Zhou L.G."/>
            <person name="Ni X.B."/>
            <person name="Tian J.H."/>
            <person name="Sheng Y."/>
            <person name="Liu T."/>
            <person name="Pan Y.S."/>
            <person name="Xia L.Y."/>
            <person name="Li J."/>
            <person name="Zhao F."/>
            <person name="Cao W.C."/>
        </authorList>
    </citation>
    <scope>NUCLEOTIDE SEQUENCE [LARGE SCALE GENOMIC DNA]</scope>
    <source>
        <strain evidence="2">HaeL-2018</strain>
    </source>
</reference>
<sequence>MKSEFVHIRPYLKCTIQTDFALSSGFITERDEIRVLELFIRWSKRIDTTFQKTAQCRGSSGPMVLRISNKQGGLSCNYALRLTNEFVTTQILNSAPYLHFCKCDVNALEVTLNKVYKRALDLPISTSNQRLVDFGMTNTFEELREAPLNNKYHRLSKMTEGRRLLARLHISYVAQAEDRPGIPEDWRPSFKMHSLPNNMDEDNHEGRRDAPAKAVESQYGSRPGMFSSTNTNRYRDITFRAPAIAPAEEVAAADPRSRVVITDSQGACQNLKKDRIAFRAARILKKDYRD</sequence>
<feature type="region of interest" description="Disordered" evidence="1">
    <location>
        <begin position="195"/>
        <end position="227"/>
    </location>
</feature>
<proteinExistence type="predicted"/>
<protein>
    <submittedName>
        <fullName evidence="2">Uncharacterized protein</fullName>
    </submittedName>
</protein>
<comment type="caution">
    <text evidence="2">The sequence shown here is derived from an EMBL/GenBank/DDBJ whole genome shotgun (WGS) entry which is preliminary data.</text>
</comment>
<name>A0A9J6G5I7_HAELO</name>
<dbReference type="VEuPathDB" id="VectorBase:HLOH_055768"/>
<dbReference type="AlphaFoldDB" id="A0A9J6G5I7"/>
<dbReference type="Proteomes" id="UP000821853">
    <property type="component" value="Chromosome 3"/>
</dbReference>